<dbReference type="EMBL" id="KZ559501">
    <property type="protein sequence ID" value="PLN85992.1"/>
    <property type="molecule type" value="Genomic_DNA"/>
</dbReference>
<dbReference type="Pfam" id="PF22942">
    <property type="entry name" value="DUF7025"/>
    <property type="match status" value="1"/>
</dbReference>
<dbReference type="PANTHER" id="PTHR46411:SF2">
    <property type="entry name" value="AAA+ ATPASE DOMAIN-CONTAINING PROTEIN"/>
    <property type="match status" value="1"/>
</dbReference>
<dbReference type="AlphaFoldDB" id="A0A2J5I7K3"/>
<feature type="domain" description="AAA+ ATPase" evidence="2">
    <location>
        <begin position="509"/>
        <end position="639"/>
    </location>
</feature>
<evidence type="ECO:0000256" key="1">
    <source>
        <dbReference type="SAM" id="MobiDB-lite"/>
    </source>
</evidence>
<keyword evidence="3" id="KW-0378">Hydrolase</keyword>
<dbReference type="Pfam" id="PF23232">
    <property type="entry name" value="AAA_lid_13"/>
    <property type="match status" value="1"/>
</dbReference>
<dbReference type="GO" id="GO:0016887">
    <property type="term" value="F:ATP hydrolysis activity"/>
    <property type="evidence" value="ECO:0007669"/>
    <property type="project" value="InterPro"/>
</dbReference>
<evidence type="ECO:0000313" key="4">
    <source>
        <dbReference type="Proteomes" id="UP000235023"/>
    </source>
</evidence>
<dbReference type="InterPro" id="IPR027417">
    <property type="entry name" value="P-loop_NTPase"/>
</dbReference>
<dbReference type="GO" id="GO:0005524">
    <property type="term" value="F:ATP binding"/>
    <property type="evidence" value="ECO:0007669"/>
    <property type="project" value="InterPro"/>
</dbReference>
<accession>A0A2J5I7K3</accession>
<keyword evidence="4" id="KW-1185">Reference proteome</keyword>
<gene>
    <name evidence="3" type="ORF">BDW42DRAFT_159828</name>
</gene>
<reference evidence="4" key="1">
    <citation type="submission" date="2017-12" db="EMBL/GenBank/DDBJ databases">
        <authorList>
            <consortium name="DOE Joint Genome Institute"/>
            <person name="Mondo S.J."/>
            <person name="Kjaerbolling I."/>
            <person name="Vesth T.C."/>
            <person name="Frisvad J.C."/>
            <person name="Nybo J.L."/>
            <person name="Theobald S."/>
            <person name="Kuo A."/>
            <person name="Bowyer P."/>
            <person name="Matsuda Y."/>
            <person name="Lyhne E.K."/>
            <person name="Kogle M.E."/>
            <person name="Clum A."/>
            <person name="Lipzen A."/>
            <person name="Salamov A."/>
            <person name="Ngan C.Y."/>
            <person name="Daum C."/>
            <person name="Chiniquy J."/>
            <person name="Barry K."/>
            <person name="LaButti K."/>
            <person name="Haridas S."/>
            <person name="Simmons B.A."/>
            <person name="Magnuson J.K."/>
            <person name="Mortensen U.H."/>
            <person name="Larsen T.O."/>
            <person name="Grigoriev I.V."/>
            <person name="Baker S.E."/>
            <person name="Andersen M.R."/>
            <person name="Nordberg H.P."/>
            <person name="Cantor M.N."/>
            <person name="Hua S.X."/>
        </authorList>
    </citation>
    <scope>NUCLEOTIDE SEQUENCE [LARGE SCALE GENOMIC DNA]</scope>
    <source>
        <strain evidence="4">IBT 19404</strain>
    </source>
</reference>
<dbReference type="OrthoDB" id="10042665at2759"/>
<dbReference type="Proteomes" id="UP000235023">
    <property type="component" value="Unassembled WGS sequence"/>
</dbReference>
<dbReference type="CDD" id="cd19481">
    <property type="entry name" value="RecA-like_protease"/>
    <property type="match status" value="1"/>
</dbReference>
<feature type="region of interest" description="Disordered" evidence="1">
    <location>
        <begin position="1"/>
        <end position="44"/>
    </location>
</feature>
<dbReference type="PANTHER" id="PTHR46411">
    <property type="entry name" value="FAMILY ATPASE, PUTATIVE-RELATED"/>
    <property type="match status" value="1"/>
</dbReference>
<sequence>MTTDQPETTLAVEEKSTASKTKTDTTGKAKPPQDPNKPESGIVYRGLDDTFPSSLPRWHSFASPKTRPESPHDWLRVTSIERGPNRDSWDIVLFDKQLRDCIAKVIARYNGHTGNNIWQGSQVTLSSPFKPFIFNHAELETEAQSASLDPTTRGRLQCLLQVVDEIHDPVQWRIPEPMDDPWSFRIQYSLLWTLFKPGSLVVAAWNAAQDLQVFQVHDTSYGSKKTALHPSDKRYSMNELVITAWMWDWNGEEIVRTMYDFKISEYSGDKPPAELRCYPIAFYEREGHRGLEAIRGASVYQDRRANFLQYAPGHRHLGLHRYSGDFYGGIPAFQLDREKAAMTAMGYRTSLWPTVPPRVVKIDEDIILDTVNYMRKGGGSRVLNTFEPVSSTNFCHCQLCLDIETKRWRDDTQAKVTRPFNYNDLLLPPRLFGFALNWKEWGQFFLNDIERTEPAEKGKFEGEIKGLVLPDEVSKNEQRHIFTMVSNHWHVMAKPRGQRIADMIGGKGESLILLFHGHSGTGKTLYAESLAKSSSRPLFKVGTSDIGLNAPQAERTLKNIFELAEAWKAVLLIDEADVLLDARGSANESLVTKNALVSVLLREVEYFKGVLIMTTNRVVAFDPAILSRIHHAVNFGEPNSDQEYKIWKLWIDRLDEQGLCDDSHDLHKWAKETKKASRRYILSGREIRNVFIMAQMLAERRNSNLKIKREHLTAAYDYKKSFRIDTENLRTQANQLLATQKK</sequence>
<dbReference type="InterPro" id="IPR003593">
    <property type="entry name" value="AAA+_ATPase"/>
</dbReference>
<protein>
    <submittedName>
        <fullName evidence="3">P-loop containing nucleoside triphosphate hydrolase protein</fullName>
    </submittedName>
</protein>
<organism evidence="3 4">
    <name type="scientific">Aspergillus taichungensis</name>
    <dbReference type="NCBI Taxonomy" id="482145"/>
    <lineage>
        <taxon>Eukaryota</taxon>
        <taxon>Fungi</taxon>
        <taxon>Dikarya</taxon>
        <taxon>Ascomycota</taxon>
        <taxon>Pezizomycotina</taxon>
        <taxon>Eurotiomycetes</taxon>
        <taxon>Eurotiomycetidae</taxon>
        <taxon>Eurotiales</taxon>
        <taxon>Aspergillaceae</taxon>
        <taxon>Aspergillus</taxon>
        <taxon>Aspergillus subgen. Circumdati</taxon>
    </lineage>
</organism>
<name>A0A2J5I7K3_9EURO</name>
<dbReference type="SMART" id="SM00382">
    <property type="entry name" value="AAA"/>
    <property type="match status" value="1"/>
</dbReference>
<dbReference type="InterPro" id="IPR003959">
    <property type="entry name" value="ATPase_AAA_core"/>
</dbReference>
<dbReference type="SUPFAM" id="SSF52540">
    <property type="entry name" value="P-loop containing nucleoside triphosphate hydrolases"/>
    <property type="match status" value="1"/>
</dbReference>
<evidence type="ECO:0000259" key="2">
    <source>
        <dbReference type="SMART" id="SM00382"/>
    </source>
</evidence>
<dbReference type="InterPro" id="IPR054289">
    <property type="entry name" value="DUF7025"/>
</dbReference>
<dbReference type="Pfam" id="PF00004">
    <property type="entry name" value="AAA"/>
    <property type="match status" value="1"/>
</dbReference>
<dbReference type="InterPro" id="IPR056599">
    <property type="entry name" value="AAA_lid_fung"/>
</dbReference>
<proteinExistence type="predicted"/>
<dbReference type="Gene3D" id="3.40.50.300">
    <property type="entry name" value="P-loop containing nucleotide triphosphate hydrolases"/>
    <property type="match status" value="1"/>
</dbReference>
<feature type="compositionally biased region" description="Basic and acidic residues" evidence="1">
    <location>
        <begin position="12"/>
        <end position="27"/>
    </location>
</feature>
<evidence type="ECO:0000313" key="3">
    <source>
        <dbReference type="EMBL" id="PLN85992.1"/>
    </source>
</evidence>